<feature type="region of interest" description="Disordered" evidence="1">
    <location>
        <begin position="1"/>
        <end position="37"/>
    </location>
</feature>
<sequence>MNGGNANPFETSWADQWDYGGSDPAPATKKQSAKDKYGKKVGEGFDKTKAVAATGMKKVKEGTLTGFHWVKDKYQKSRNPHKH</sequence>
<dbReference type="PANTHER" id="PTHR33386">
    <property type="entry name" value="OS02G0740600 PROTEIN"/>
    <property type="match status" value="1"/>
</dbReference>
<dbReference type="EMBL" id="JAINDJ010000004">
    <property type="protein sequence ID" value="KAG9449510.1"/>
    <property type="molecule type" value="Genomic_DNA"/>
</dbReference>
<dbReference type="PANTHER" id="PTHR33386:SF5">
    <property type="entry name" value="OS02G0740600 PROTEIN"/>
    <property type="match status" value="1"/>
</dbReference>
<name>A0AAV7EKZ4_ARIFI</name>
<comment type="caution">
    <text evidence="2">The sequence shown here is derived from an EMBL/GenBank/DDBJ whole genome shotgun (WGS) entry which is preliminary data.</text>
</comment>
<keyword evidence="3" id="KW-1185">Reference proteome</keyword>
<dbReference type="Proteomes" id="UP000825729">
    <property type="component" value="Unassembled WGS sequence"/>
</dbReference>
<evidence type="ECO:0000313" key="3">
    <source>
        <dbReference type="Proteomes" id="UP000825729"/>
    </source>
</evidence>
<accession>A0AAV7EKZ4</accession>
<feature type="compositionally biased region" description="Polar residues" evidence="1">
    <location>
        <begin position="1"/>
        <end position="14"/>
    </location>
</feature>
<dbReference type="AlphaFoldDB" id="A0AAV7EKZ4"/>
<proteinExistence type="predicted"/>
<organism evidence="2 3">
    <name type="scientific">Aristolochia fimbriata</name>
    <name type="common">White veined hardy Dutchman's pipe vine</name>
    <dbReference type="NCBI Taxonomy" id="158543"/>
    <lineage>
        <taxon>Eukaryota</taxon>
        <taxon>Viridiplantae</taxon>
        <taxon>Streptophyta</taxon>
        <taxon>Embryophyta</taxon>
        <taxon>Tracheophyta</taxon>
        <taxon>Spermatophyta</taxon>
        <taxon>Magnoliopsida</taxon>
        <taxon>Magnoliidae</taxon>
        <taxon>Piperales</taxon>
        <taxon>Aristolochiaceae</taxon>
        <taxon>Aristolochia</taxon>
    </lineage>
</organism>
<evidence type="ECO:0000256" key="1">
    <source>
        <dbReference type="SAM" id="MobiDB-lite"/>
    </source>
</evidence>
<reference evidence="2 3" key="1">
    <citation type="submission" date="2021-07" db="EMBL/GenBank/DDBJ databases">
        <title>The Aristolochia fimbriata genome: insights into angiosperm evolution, floral development and chemical biosynthesis.</title>
        <authorList>
            <person name="Jiao Y."/>
        </authorList>
    </citation>
    <scope>NUCLEOTIDE SEQUENCE [LARGE SCALE GENOMIC DNA]</scope>
    <source>
        <strain evidence="2">IBCAS-2021</strain>
        <tissue evidence="2">Leaf</tissue>
    </source>
</reference>
<protein>
    <submittedName>
        <fullName evidence="2">Uncharacterized protein</fullName>
    </submittedName>
</protein>
<evidence type="ECO:0000313" key="2">
    <source>
        <dbReference type="EMBL" id="KAG9449510.1"/>
    </source>
</evidence>
<gene>
    <name evidence="2" type="ORF">H6P81_009475</name>
</gene>